<keyword evidence="3" id="KW-1185">Reference proteome</keyword>
<reference evidence="2 3" key="1">
    <citation type="journal article" date="2019" name="Emerg. Microbes Infect.">
        <title>Comprehensive subspecies identification of 175 nontuberculous mycobacteria species based on 7547 genomic profiles.</title>
        <authorList>
            <person name="Matsumoto Y."/>
            <person name="Kinjo T."/>
            <person name="Motooka D."/>
            <person name="Nabeya D."/>
            <person name="Jung N."/>
            <person name="Uechi K."/>
            <person name="Horii T."/>
            <person name="Iida T."/>
            <person name="Fujita J."/>
            <person name="Nakamura S."/>
        </authorList>
    </citation>
    <scope>NUCLEOTIDE SEQUENCE [LARGE SCALE GENOMIC DNA]</scope>
    <source>
        <strain evidence="2 3">JCM 17423</strain>
    </source>
</reference>
<dbReference type="AlphaFoldDB" id="A0AAD1MSI8"/>
<protein>
    <submittedName>
        <fullName evidence="2">Uncharacterized protein</fullName>
    </submittedName>
</protein>
<dbReference type="Proteomes" id="UP000466607">
    <property type="component" value="Chromosome"/>
</dbReference>
<gene>
    <name evidence="2" type="ORF">MLIT_13570</name>
</gene>
<proteinExistence type="predicted"/>
<sequence>MTWNVSPTPDPTGNRRPAPQTGQFNPGIRIDTSRARSSGPPPPRRQPTWGDVLEHYLPGFRNGGPVDAKQLKAQIEAAQRARVQAAQREQARAAAAQRQQSANYRRAIEAQARRQGLRVTWRR</sequence>
<accession>A0AAD1MSI8</accession>
<dbReference type="RefSeq" id="WP_134060970.1">
    <property type="nucleotide sequence ID" value="NZ_AP022586.1"/>
</dbReference>
<name>A0AAD1MSI8_9MYCO</name>
<dbReference type="EMBL" id="AP022586">
    <property type="protein sequence ID" value="BBY15765.1"/>
    <property type="molecule type" value="Genomic_DNA"/>
</dbReference>
<feature type="region of interest" description="Disordered" evidence="1">
    <location>
        <begin position="1"/>
        <end position="50"/>
    </location>
</feature>
<evidence type="ECO:0000256" key="1">
    <source>
        <dbReference type="SAM" id="MobiDB-lite"/>
    </source>
</evidence>
<evidence type="ECO:0000313" key="2">
    <source>
        <dbReference type="EMBL" id="BBY15765.1"/>
    </source>
</evidence>
<evidence type="ECO:0000313" key="3">
    <source>
        <dbReference type="Proteomes" id="UP000466607"/>
    </source>
</evidence>
<organism evidence="2 3">
    <name type="scientific">Mycolicibacterium litorale</name>
    <dbReference type="NCBI Taxonomy" id="758802"/>
    <lineage>
        <taxon>Bacteria</taxon>
        <taxon>Bacillati</taxon>
        <taxon>Actinomycetota</taxon>
        <taxon>Actinomycetes</taxon>
        <taxon>Mycobacteriales</taxon>
        <taxon>Mycobacteriaceae</taxon>
        <taxon>Mycolicibacterium</taxon>
    </lineage>
</organism>